<dbReference type="InterPro" id="IPR012340">
    <property type="entry name" value="NA-bd_OB-fold"/>
</dbReference>
<organism evidence="1">
    <name type="scientific">Glycine soja</name>
    <name type="common">Wild soybean</name>
    <dbReference type="NCBI Taxonomy" id="3848"/>
    <lineage>
        <taxon>Eukaryota</taxon>
        <taxon>Viridiplantae</taxon>
        <taxon>Streptophyta</taxon>
        <taxon>Embryophyta</taxon>
        <taxon>Tracheophyta</taxon>
        <taxon>Spermatophyta</taxon>
        <taxon>Magnoliopsida</taxon>
        <taxon>eudicotyledons</taxon>
        <taxon>Gunneridae</taxon>
        <taxon>Pentapetalae</taxon>
        <taxon>rosids</taxon>
        <taxon>fabids</taxon>
        <taxon>Fabales</taxon>
        <taxon>Fabaceae</taxon>
        <taxon>Papilionoideae</taxon>
        <taxon>50 kb inversion clade</taxon>
        <taxon>NPAAA clade</taxon>
        <taxon>indigoferoid/millettioid clade</taxon>
        <taxon>Phaseoleae</taxon>
        <taxon>Glycine</taxon>
        <taxon>Glycine subgen. Soja</taxon>
    </lineage>
</organism>
<name>A0A0B2PNE4_GLYSO</name>
<sequence>DKIHAIVKKEDLESWEAELKEGKTYYMYKFKVVLNDDGQYKICAHPFKLYFTGGTTLRQVDLAEIPLQSYEFMIFEDIAYGNYDPTKLIGGLVS</sequence>
<feature type="non-terminal residue" evidence="1">
    <location>
        <position position="1"/>
    </location>
</feature>
<dbReference type="AlphaFoldDB" id="A0A0B2PNE4"/>
<feature type="non-terminal residue" evidence="1">
    <location>
        <position position="94"/>
    </location>
</feature>
<reference evidence="1" key="1">
    <citation type="submission" date="2014-07" db="EMBL/GenBank/DDBJ databases">
        <title>Identification of a novel salt tolerance gene in wild soybean by whole-genome sequencing.</title>
        <authorList>
            <person name="Lam H.-M."/>
            <person name="Qi X."/>
            <person name="Li M.-W."/>
            <person name="Liu X."/>
            <person name="Xie M."/>
            <person name="Ni M."/>
            <person name="Xu X."/>
        </authorList>
    </citation>
    <scope>NUCLEOTIDE SEQUENCE [LARGE SCALE GENOMIC DNA]</scope>
    <source>
        <tissue evidence="1">Root</tissue>
    </source>
</reference>
<dbReference type="Proteomes" id="UP000053555">
    <property type="component" value="Unassembled WGS sequence"/>
</dbReference>
<dbReference type="CDD" id="cd04480">
    <property type="entry name" value="RPA1_DBD_A_like"/>
    <property type="match status" value="1"/>
</dbReference>
<evidence type="ECO:0008006" key="2">
    <source>
        <dbReference type="Google" id="ProtNLM"/>
    </source>
</evidence>
<dbReference type="EMBL" id="KN664227">
    <property type="protein sequence ID" value="KHN10625.1"/>
    <property type="molecule type" value="Genomic_DNA"/>
</dbReference>
<dbReference type="Gene3D" id="2.40.50.140">
    <property type="entry name" value="Nucleic acid-binding proteins"/>
    <property type="match status" value="1"/>
</dbReference>
<accession>A0A0B2PNE4</accession>
<proteinExistence type="predicted"/>
<evidence type="ECO:0000313" key="1">
    <source>
        <dbReference type="EMBL" id="KHN10625.1"/>
    </source>
</evidence>
<protein>
    <recommendedName>
        <fullName evidence="2">DUF223 domain-containing protein</fullName>
    </recommendedName>
</protein>
<gene>
    <name evidence="1" type="ORF">glysoja_029170</name>
</gene>